<dbReference type="InterPro" id="IPR013517">
    <property type="entry name" value="FG-GAP"/>
</dbReference>
<gene>
    <name evidence="2" type="ORF">H4N64_18030</name>
</gene>
<reference evidence="2 3" key="1">
    <citation type="submission" date="2020-08" db="EMBL/GenBank/DDBJ databases">
        <title>Streptomyces sp. PSKA01 genome sequencing and assembly.</title>
        <authorList>
            <person name="Mandal S."/>
            <person name="Maiti P.K."/>
            <person name="Das P."/>
        </authorList>
    </citation>
    <scope>NUCLEOTIDE SEQUENCE [LARGE SCALE GENOMIC DNA]</scope>
    <source>
        <strain evidence="2 3">PSKA01</strain>
    </source>
</reference>
<organism evidence="2 3">
    <name type="scientific">Streptomyces cupreus</name>
    <dbReference type="NCBI Taxonomy" id="2759956"/>
    <lineage>
        <taxon>Bacteria</taxon>
        <taxon>Bacillati</taxon>
        <taxon>Actinomycetota</taxon>
        <taxon>Actinomycetes</taxon>
        <taxon>Kitasatosporales</taxon>
        <taxon>Streptomycetaceae</taxon>
        <taxon>Streptomyces</taxon>
    </lineage>
</organism>
<name>A0A7X1J5D8_9ACTN</name>
<dbReference type="AlphaFoldDB" id="A0A7X1J5D8"/>
<dbReference type="Gene3D" id="2.130.10.130">
    <property type="entry name" value="Integrin alpha, N-terminal"/>
    <property type="match status" value="3"/>
</dbReference>
<evidence type="ECO:0000313" key="2">
    <source>
        <dbReference type="EMBL" id="MBC2903482.1"/>
    </source>
</evidence>
<comment type="caution">
    <text evidence="2">The sequence shown here is derived from an EMBL/GenBank/DDBJ whole genome shotgun (WGS) entry which is preliminary data.</text>
</comment>
<proteinExistence type="predicted"/>
<keyword evidence="1" id="KW-0732">Signal</keyword>
<dbReference type="PANTHER" id="PTHR44103">
    <property type="entry name" value="PROPROTEIN CONVERTASE P"/>
    <property type="match status" value="1"/>
</dbReference>
<dbReference type="InterPro" id="IPR028994">
    <property type="entry name" value="Integrin_alpha_N"/>
</dbReference>
<dbReference type="Pfam" id="PF13517">
    <property type="entry name" value="FG-GAP_3"/>
    <property type="match status" value="1"/>
</dbReference>
<dbReference type="SUPFAM" id="SSF69318">
    <property type="entry name" value="Integrin alpha N-terminal domain"/>
    <property type="match status" value="1"/>
</dbReference>
<keyword evidence="3" id="KW-1185">Reference proteome</keyword>
<sequence length="471" mass="48357">MSPMRWTAVVTAAVALAVGGFLGLPHLLREDTGSTSTVQRAPDFNGDGRGDLVMPDHDGTVDGLNQAGYVAVAYGPKSGRTPKTQVITENSAGVPGRTGSHDYFGGSPVWWDLDDDGYTDLVVDAIGQTVGDILGAGRSTVLWGGPRGLSGGTVLAVGTRQGSTGQLVIGDFDGDGHQDVAARGLIAYGPVTRTGGAARTDRITLDTGEHEVDEAEEEYWETYDIAAGDVDGDGFTDLLAVASVDYDGEPGDALLLFLRGSSEGLKAPVTVIKGESEGRPDIGHDIETGDLDRDGYDDIVSADGTGRGSVKVVYGGETGPDPARIMTVDQKTPAVPGPETPAGFAESLAVGDVDGDGDLDVAVGDMYANVGKLKSASRVVVLKGDGSGKLTAPGAQSVHHALPGVPLRGTSFNARHLALLDTDFDGRAEIVVGTDPWSAHPDGYCVLPGTSKGITGAGSYCVAVPKPGRTS</sequence>
<dbReference type="PANTHER" id="PTHR44103:SF1">
    <property type="entry name" value="PROPROTEIN CONVERTASE P"/>
    <property type="match status" value="1"/>
</dbReference>
<evidence type="ECO:0000256" key="1">
    <source>
        <dbReference type="ARBA" id="ARBA00022729"/>
    </source>
</evidence>
<accession>A0A7X1J5D8</accession>
<protein>
    <submittedName>
        <fullName evidence="2">VCBS repeat-containing protein</fullName>
    </submittedName>
</protein>
<dbReference type="EMBL" id="JACMSF010000017">
    <property type="protein sequence ID" value="MBC2903482.1"/>
    <property type="molecule type" value="Genomic_DNA"/>
</dbReference>
<dbReference type="Proteomes" id="UP000584670">
    <property type="component" value="Unassembled WGS sequence"/>
</dbReference>
<evidence type="ECO:0000313" key="3">
    <source>
        <dbReference type="Proteomes" id="UP000584670"/>
    </source>
</evidence>